<evidence type="ECO:0000313" key="2">
    <source>
        <dbReference type="Proteomes" id="UP000256964"/>
    </source>
</evidence>
<gene>
    <name evidence="1" type="ORF">OH76DRAFT_477854</name>
</gene>
<protein>
    <recommendedName>
        <fullName evidence="3">F-box domain-containing protein</fullName>
    </recommendedName>
</protein>
<dbReference type="EMBL" id="KZ857401">
    <property type="protein sequence ID" value="RDX50036.1"/>
    <property type="molecule type" value="Genomic_DNA"/>
</dbReference>
<evidence type="ECO:0000313" key="1">
    <source>
        <dbReference type="EMBL" id="RDX50036.1"/>
    </source>
</evidence>
<keyword evidence="2" id="KW-1185">Reference proteome</keyword>
<dbReference type="Proteomes" id="UP000256964">
    <property type="component" value="Unassembled WGS sequence"/>
</dbReference>
<organism evidence="1 2">
    <name type="scientific">Lentinus brumalis</name>
    <dbReference type="NCBI Taxonomy" id="2498619"/>
    <lineage>
        <taxon>Eukaryota</taxon>
        <taxon>Fungi</taxon>
        <taxon>Dikarya</taxon>
        <taxon>Basidiomycota</taxon>
        <taxon>Agaricomycotina</taxon>
        <taxon>Agaricomycetes</taxon>
        <taxon>Polyporales</taxon>
        <taxon>Polyporaceae</taxon>
        <taxon>Lentinus</taxon>
    </lineage>
</organism>
<evidence type="ECO:0008006" key="3">
    <source>
        <dbReference type="Google" id="ProtNLM"/>
    </source>
</evidence>
<dbReference type="InterPro" id="IPR032675">
    <property type="entry name" value="LRR_dom_sf"/>
</dbReference>
<dbReference type="OrthoDB" id="2734547at2759"/>
<dbReference type="AlphaFoldDB" id="A0A371DBY0"/>
<reference evidence="1 2" key="1">
    <citation type="journal article" date="2018" name="Biotechnol. Biofuels">
        <title>Integrative visual omics of the white-rot fungus Polyporus brumalis exposes the biotechnological potential of its oxidative enzymes for delignifying raw plant biomass.</title>
        <authorList>
            <person name="Miyauchi S."/>
            <person name="Rancon A."/>
            <person name="Drula E."/>
            <person name="Hage H."/>
            <person name="Chaduli D."/>
            <person name="Favel A."/>
            <person name="Grisel S."/>
            <person name="Henrissat B."/>
            <person name="Herpoel-Gimbert I."/>
            <person name="Ruiz-Duenas F.J."/>
            <person name="Chevret D."/>
            <person name="Hainaut M."/>
            <person name="Lin J."/>
            <person name="Wang M."/>
            <person name="Pangilinan J."/>
            <person name="Lipzen A."/>
            <person name="Lesage-Meessen L."/>
            <person name="Navarro D."/>
            <person name="Riley R."/>
            <person name="Grigoriev I.V."/>
            <person name="Zhou S."/>
            <person name="Raouche S."/>
            <person name="Rosso M.N."/>
        </authorList>
    </citation>
    <scope>NUCLEOTIDE SEQUENCE [LARGE SCALE GENOMIC DNA]</scope>
    <source>
        <strain evidence="1 2">BRFM 1820</strain>
    </source>
</reference>
<name>A0A371DBY0_9APHY</name>
<accession>A0A371DBY0</accession>
<dbReference type="SUPFAM" id="SSF52047">
    <property type="entry name" value="RNI-like"/>
    <property type="match status" value="1"/>
</dbReference>
<sequence length="390" mass="43300">MTCAKSLVLPQEILEHILDFLHDDVQTLRACALAARVFLQTSRYHRFNGLALAYPRTSRLSNLLSVSPDLAWSIKSLRLTSATHLALDSDLRLLQHLPALTDLSVIGPVLTSIAAHAPNLTTLRVRWTRSTASCKYLIFGIADFLSLEELELVDIRLSSQDVSSPEYPAAPPLRKLRFKGGDCAAAICGWLAAVESIPPFHSLSHDIRERRDAEEFVQLAETLSPLVHELTLRFIPEGNMNDALADTALTLCPFTVLRSCTLRFAFGEMCVPQNTSLPWIPTIIGQLSSSHLQTLRISLAVDNVEDLRSLASECAVRVISPAYFDDMRFLDWEGIERALVSEQLRGITRVLLEGRGSRTALENHIKTLCPELHSRGILLLVPVEGAPWLD</sequence>
<proteinExistence type="predicted"/>
<dbReference type="Gene3D" id="3.80.10.10">
    <property type="entry name" value="Ribonuclease Inhibitor"/>
    <property type="match status" value="1"/>
</dbReference>